<dbReference type="InterPro" id="IPR008266">
    <property type="entry name" value="Tyr_kinase_AS"/>
</dbReference>
<dbReference type="GO" id="GO:0005524">
    <property type="term" value="F:ATP binding"/>
    <property type="evidence" value="ECO:0007669"/>
    <property type="project" value="InterPro"/>
</dbReference>
<dbReference type="GO" id="GO:0004714">
    <property type="term" value="F:transmembrane receptor protein tyrosine kinase activity"/>
    <property type="evidence" value="ECO:0007669"/>
    <property type="project" value="TreeGrafter"/>
</dbReference>
<dbReference type="GO" id="GO:0005886">
    <property type="term" value="C:plasma membrane"/>
    <property type="evidence" value="ECO:0007669"/>
    <property type="project" value="TreeGrafter"/>
</dbReference>
<dbReference type="FunFam" id="1.10.510.10:FF:000373">
    <property type="entry name" value="Receptor protein-tyrosine kinase"/>
    <property type="match status" value="1"/>
</dbReference>
<gene>
    <name evidence="2" type="ORF">WA026_001815</name>
</gene>
<feature type="domain" description="Protein kinase" evidence="1">
    <location>
        <begin position="1"/>
        <end position="186"/>
    </location>
</feature>
<protein>
    <recommendedName>
        <fullName evidence="1">Protein kinase domain-containing protein</fullName>
    </recommendedName>
</protein>
<dbReference type="Proteomes" id="UP001431783">
    <property type="component" value="Unassembled WGS sequence"/>
</dbReference>
<keyword evidence="3" id="KW-1185">Reference proteome</keyword>
<dbReference type="PANTHER" id="PTHR24416:SF600">
    <property type="entry name" value="PDGF- AND VEGF-RECEPTOR RELATED, ISOFORM J"/>
    <property type="match status" value="1"/>
</dbReference>
<dbReference type="PROSITE" id="PS50011">
    <property type="entry name" value="PROTEIN_KINASE_DOM"/>
    <property type="match status" value="1"/>
</dbReference>
<evidence type="ECO:0000313" key="2">
    <source>
        <dbReference type="EMBL" id="KAK9883644.1"/>
    </source>
</evidence>
<dbReference type="PROSITE" id="PS00109">
    <property type="entry name" value="PROTEIN_KINASE_TYR"/>
    <property type="match status" value="1"/>
</dbReference>
<dbReference type="AlphaFoldDB" id="A0AAW1US33"/>
<reference evidence="2 3" key="1">
    <citation type="submission" date="2023-03" db="EMBL/GenBank/DDBJ databases">
        <title>Genome insight into feeding habits of ladybird beetles.</title>
        <authorList>
            <person name="Li H.-S."/>
            <person name="Huang Y.-H."/>
            <person name="Pang H."/>
        </authorList>
    </citation>
    <scope>NUCLEOTIDE SEQUENCE [LARGE SCALE GENOMIC DNA]</scope>
    <source>
        <strain evidence="2">SYSU_2023b</strain>
        <tissue evidence="2">Whole body</tissue>
    </source>
</reference>
<dbReference type="InterPro" id="IPR001245">
    <property type="entry name" value="Ser-Thr/Tyr_kinase_cat_dom"/>
</dbReference>
<dbReference type="InterPro" id="IPR000719">
    <property type="entry name" value="Prot_kinase_dom"/>
</dbReference>
<dbReference type="GO" id="GO:0043235">
    <property type="term" value="C:receptor complex"/>
    <property type="evidence" value="ECO:0007669"/>
    <property type="project" value="TreeGrafter"/>
</dbReference>
<accession>A0AAW1US33</accession>
<dbReference type="CDD" id="cd00192">
    <property type="entry name" value="PTKc"/>
    <property type="match status" value="1"/>
</dbReference>
<dbReference type="PANTHER" id="PTHR24416">
    <property type="entry name" value="TYROSINE-PROTEIN KINASE RECEPTOR"/>
    <property type="match status" value="1"/>
</dbReference>
<dbReference type="EMBL" id="JARQZJ010000091">
    <property type="protein sequence ID" value="KAK9883644.1"/>
    <property type="molecule type" value="Genomic_DNA"/>
</dbReference>
<dbReference type="PRINTS" id="PR00109">
    <property type="entry name" value="TYRKINASE"/>
</dbReference>
<evidence type="ECO:0000313" key="3">
    <source>
        <dbReference type="Proteomes" id="UP001431783"/>
    </source>
</evidence>
<sequence>MRVETISTADLLSWSFQVARGMEYLVSRRVLHGDLAARNILLADDDVVKICDFGLAKRTYHIENYKKTSDGPLPVKWMAIESIRDRVFSYQSDAWSFGIVLWELFSLAKIPYPGMEADEKLFVKLENGYRMEAPKYSNTAIYKIMLDCWSANPLDRPTFSELSERLGLLLEDGVRTHYIKLNDPYLMMNAQRIKDKENDYLTMMTPPSFQQLPSPQNDGSLTPLGYVKMGAEESPQKNVTEICYVNNKSGESTSLTENID</sequence>
<dbReference type="InterPro" id="IPR011009">
    <property type="entry name" value="Kinase-like_dom_sf"/>
</dbReference>
<dbReference type="Pfam" id="PF07714">
    <property type="entry name" value="PK_Tyr_Ser-Thr"/>
    <property type="match status" value="1"/>
</dbReference>
<dbReference type="GO" id="GO:0007169">
    <property type="term" value="P:cell surface receptor protein tyrosine kinase signaling pathway"/>
    <property type="evidence" value="ECO:0007669"/>
    <property type="project" value="TreeGrafter"/>
</dbReference>
<name>A0AAW1US33_9CUCU</name>
<dbReference type="InterPro" id="IPR050122">
    <property type="entry name" value="RTK"/>
</dbReference>
<dbReference type="Gene3D" id="1.10.510.10">
    <property type="entry name" value="Transferase(Phosphotransferase) domain 1"/>
    <property type="match status" value="1"/>
</dbReference>
<organism evidence="2 3">
    <name type="scientific">Henosepilachna vigintioctopunctata</name>
    <dbReference type="NCBI Taxonomy" id="420089"/>
    <lineage>
        <taxon>Eukaryota</taxon>
        <taxon>Metazoa</taxon>
        <taxon>Ecdysozoa</taxon>
        <taxon>Arthropoda</taxon>
        <taxon>Hexapoda</taxon>
        <taxon>Insecta</taxon>
        <taxon>Pterygota</taxon>
        <taxon>Neoptera</taxon>
        <taxon>Endopterygota</taxon>
        <taxon>Coleoptera</taxon>
        <taxon>Polyphaga</taxon>
        <taxon>Cucujiformia</taxon>
        <taxon>Coccinelloidea</taxon>
        <taxon>Coccinellidae</taxon>
        <taxon>Epilachninae</taxon>
        <taxon>Epilachnini</taxon>
        <taxon>Henosepilachna</taxon>
    </lineage>
</organism>
<comment type="caution">
    <text evidence="2">The sequence shown here is derived from an EMBL/GenBank/DDBJ whole genome shotgun (WGS) entry which is preliminary data.</text>
</comment>
<proteinExistence type="predicted"/>
<evidence type="ECO:0000259" key="1">
    <source>
        <dbReference type="PROSITE" id="PS50011"/>
    </source>
</evidence>
<dbReference type="SUPFAM" id="SSF56112">
    <property type="entry name" value="Protein kinase-like (PK-like)"/>
    <property type="match status" value="1"/>
</dbReference>